<keyword evidence="3" id="KW-0653">Protein transport</keyword>
<dbReference type="OrthoDB" id="297643at2759"/>
<dbReference type="GO" id="GO:0005829">
    <property type="term" value="C:cytosol"/>
    <property type="evidence" value="ECO:0007669"/>
    <property type="project" value="GOC"/>
</dbReference>
<dbReference type="GO" id="GO:0006895">
    <property type="term" value="P:Golgi to endosome transport"/>
    <property type="evidence" value="ECO:0007669"/>
    <property type="project" value="InterPro"/>
</dbReference>
<evidence type="ECO:0000259" key="9">
    <source>
        <dbReference type="Pfam" id="PF24597"/>
    </source>
</evidence>
<keyword evidence="12" id="KW-1185">Reference proteome</keyword>
<dbReference type="InterPro" id="IPR040314">
    <property type="entry name" value="DOP1"/>
</dbReference>
<dbReference type="GO" id="GO:0005768">
    <property type="term" value="C:endosome"/>
    <property type="evidence" value="ECO:0007669"/>
    <property type="project" value="TreeGrafter"/>
</dbReference>
<dbReference type="PANTHER" id="PTHR14042">
    <property type="entry name" value="DOPEY-RELATED"/>
    <property type="match status" value="1"/>
</dbReference>
<dbReference type="InterPro" id="IPR016024">
    <property type="entry name" value="ARM-type_fold"/>
</dbReference>
<feature type="compositionally biased region" description="Low complexity" evidence="7">
    <location>
        <begin position="1447"/>
        <end position="1457"/>
    </location>
</feature>
<evidence type="ECO:0000313" key="11">
    <source>
        <dbReference type="EMBL" id="QPH01002.1"/>
    </source>
</evidence>
<evidence type="ECO:0000256" key="1">
    <source>
        <dbReference type="ARBA" id="ARBA00004395"/>
    </source>
</evidence>
<dbReference type="Pfam" id="PF24597">
    <property type="entry name" value="TPR_DOP1_M"/>
    <property type="match status" value="1"/>
</dbReference>
<dbReference type="GO" id="GO:0000139">
    <property type="term" value="C:Golgi membrane"/>
    <property type="evidence" value="ECO:0007669"/>
    <property type="project" value="UniProtKB-SubCell"/>
</dbReference>
<evidence type="ECO:0000256" key="2">
    <source>
        <dbReference type="ARBA" id="ARBA00022448"/>
    </source>
</evidence>
<dbReference type="InterPro" id="IPR007249">
    <property type="entry name" value="DOP1_N"/>
</dbReference>
<accession>A0A7S9PVL8</accession>
<feature type="region of interest" description="Disordered" evidence="7">
    <location>
        <begin position="1047"/>
        <end position="1070"/>
    </location>
</feature>
<gene>
    <name evidence="11" type="ORF">C2857_005185</name>
</gene>
<sequence>MALDPGSGAIAGSPESSGRDSPIPRQWRNQLGGEETPIKDKAYRRYASGVEKTLTLFETALEEWADYIAFLNKLLKALQARPTSFNTIPAKALVAKRLSQCLNPALPSGVHQKALEIYSYVFITIGKDGLSRDLPLYLPGLAPTLSFASLSVRSPYLDLLETHFLDLDPRSLRPAMKSIILALLPGLEDETSEDFERTLNLVSRFKEAIRPRESEDLGSFHASGDDFFWQCFFLASITSHSRRSGALAYLVRYLPSLGPASVSSVDSGVLPEKVHAIVTSPEPGLLVRCFASGLTDEQLLIQRGFLDLLVSHLPLNANVLQTRVKPADLELLVKAAVGVVTRRDMSLNRRLWAWLLGPEADNGEHGPAYLSSRTTYFEENGLQPLTRALLEMIRGASRGSSAERARPYRICLSLMDRWEIGGLVVPEIFLPVVDSVRQFQAQASGKAEFVEVLRSASVFFDGIESGLIYSEIVGLLAQAIGPGSLSVEDRKDKLALVNFIIAYFNVREEEMITVHAPMTCMAALLMLEDGRDRQGNSALTFNEFTELGEHVLGVVVSLLELIPDRAFPPQPEADGGQDRKDAAASPKPKLSNMELLKKIRTFYVHEQGNLDSSAPPFTAIQCGELLLGEAVQYICDNSQDSKFADDISTRVRVLGLVLSKTPRSYCFGAEHIITYLNEKTTTTTPVHFSQFSALVQLSTQLHAANRIDDDHLAELTIPLVRHAWTYLSPSEPKYHVETVRCLWQLQTALTTSGRDVEAALCGIITQPPAGLQRSSCSANDGRTFGVLWSHTLQDAASERRGSKGQQLDQRSARRLSGVEHYQVMLTQPTFLVLDELLDDRTRSYMVVKTWLNSMIGIDRLFLIFIVKMAELPFLQEVTTHRASEKVDSQILEFTEDDDLDLCLYYLRTLHNVFGCSGDTPRTVLASKYVAFIDKAVHIRAGAEEDEMTLQDFFVRVCMKCVMGQLSSSASTDLRERVSQLQRYALTILHQFLSSRHAAALSGLELENILIEKLSKTINTSDPFVQVLLLDTVYDTLKLRDIGLHEMQASQPSDRRPTSADNSRKGRSSLTLSERSIPQLMPASLLKCMQAGLSSPNSQAALDKWVTFLSDIIALYSHSIFQIVIPLVETLCNQIGFTFAALRDTFICHASTDVLPGNTPESTLIYLLNGLEQVLALAHDQLMAEESQAQLMKGPEQPQSLFGSMVSGVFQSEGPQSRSATANDRLTVHLAFQDAMRICYTIWSWGQGHESRKQDAASSASFSYTSLRMRNRARRLMEHLFTAEILECLETIIDIWRSSETESDRTLVFSFLSSVDACRPRHSVPALFNSIYSRTNPGALDPSRKSTLTISLQDSDLVVFLVEYSRSLDDDAMDEIWPDCMIFLKDLLGNPFPHRQILPSLLEFAGILGEKVDNTKFGEQRRMRRELGDLFLRLLAALFTTRPLTFTESSSSMNNTSEKSVKTESARQHPPTIDGPGDVVSIMASVVPNLPKILLEPDRVLSAAGAMSTNIIGPTLRSKSFPSTVSASTLRLMLELSKLPNNQKTWKKDVGDAFNDNRFFSMNMTLVSDGWLPLLRQWILADKERMPEIIARTTAPTTAGIVFGVGATSARLEADRKTQLNLRRIATLVLAAADDAFVGELPAIFDKLVELLAATLTSSPSSTTRADVYMVIRALVLKNSPIHLAMSWPVVNAELHAAISSVVAPDHSAASDMYLNPGIIQACKLLDLLICVAPDDFQLHEWLFITDTIEAVHRSSTYQPVALVDEISEELGSFGGALPQTDTEAHVAASGPHRRPLLGAGGINDDVSLERKDELVAKVLRPFFGQLSIFAFESTYAMGTLDRNACTEALLKDLFDERTMVKAL</sequence>
<dbReference type="EMBL" id="CP031387">
    <property type="protein sequence ID" value="QPH01002.1"/>
    <property type="molecule type" value="Genomic_DNA"/>
</dbReference>
<protein>
    <recommendedName>
        <fullName evidence="13">Dopey N-terminal domain-containing protein</fullName>
    </recommendedName>
</protein>
<evidence type="ECO:0000313" key="12">
    <source>
        <dbReference type="Proteomes" id="UP000594364"/>
    </source>
</evidence>
<keyword evidence="4" id="KW-0333">Golgi apparatus</keyword>
<feature type="domain" description="DOP1-like middle TPR" evidence="9">
    <location>
        <begin position="376"/>
        <end position="603"/>
    </location>
</feature>
<dbReference type="Proteomes" id="UP000594364">
    <property type="component" value="Chromosome 3"/>
</dbReference>
<dbReference type="GO" id="GO:0015031">
    <property type="term" value="P:protein transport"/>
    <property type="evidence" value="ECO:0007669"/>
    <property type="project" value="UniProtKB-KW"/>
</dbReference>
<dbReference type="Pfam" id="PF04118">
    <property type="entry name" value="Dopey_N"/>
    <property type="match status" value="1"/>
</dbReference>
<reference evidence="11 12" key="1">
    <citation type="journal article" date="2018" name="PLoS Genet.">
        <title>Repeat elements organise 3D genome structure and mediate transcription in the filamentous fungus Epichloe festucae.</title>
        <authorList>
            <person name="Winter D.J."/>
            <person name="Ganley A.R.D."/>
            <person name="Young C.A."/>
            <person name="Liachko I."/>
            <person name="Schardl C.L."/>
            <person name="Dupont P.Y."/>
            <person name="Berry D."/>
            <person name="Ram A."/>
            <person name="Scott B."/>
            <person name="Cox M.P."/>
        </authorList>
    </citation>
    <scope>NUCLEOTIDE SEQUENCE [LARGE SCALE GENOMIC DNA]</scope>
    <source>
        <strain evidence="11 12">Fl1</strain>
    </source>
</reference>
<feature type="domain" description="DOP1-like C-terminal" evidence="10">
    <location>
        <begin position="1359"/>
        <end position="1836"/>
    </location>
</feature>
<dbReference type="InterPro" id="IPR056457">
    <property type="entry name" value="DOP1_C"/>
</dbReference>
<dbReference type="PANTHER" id="PTHR14042:SF24">
    <property type="entry name" value="PROTEIN DOPEY-1 HOMOLOG"/>
    <property type="match status" value="1"/>
</dbReference>
<dbReference type="Pfam" id="PF24598">
    <property type="entry name" value="DOP1_C"/>
    <property type="match status" value="1"/>
</dbReference>
<name>A0A7S9PVL8_EPIFF</name>
<comment type="similarity">
    <text evidence="6">Belongs to the DOP1 family.</text>
</comment>
<evidence type="ECO:0000259" key="8">
    <source>
        <dbReference type="Pfam" id="PF04118"/>
    </source>
</evidence>
<proteinExistence type="inferred from homology"/>
<feature type="region of interest" description="Disordered" evidence="7">
    <location>
        <begin position="568"/>
        <end position="587"/>
    </location>
</feature>
<evidence type="ECO:0000256" key="7">
    <source>
        <dbReference type="SAM" id="MobiDB-lite"/>
    </source>
</evidence>
<evidence type="ECO:0000256" key="5">
    <source>
        <dbReference type="ARBA" id="ARBA00023136"/>
    </source>
</evidence>
<dbReference type="GO" id="GO:0005802">
    <property type="term" value="C:trans-Golgi network"/>
    <property type="evidence" value="ECO:0007669"/>
    <property type="project" value="TreeGrafter"/>
</dbReference>
<comment type="subcellular location">
    <subcellularLocation>
        <location evidence="1">Golgi apparatus membrane</location>
        <topology evidence="1">Peripheral membrane protein</topology>
    </subcellularLocation>
</comment>
<dbReference type="InterPro" id="IPR056458">
    <property type="entry name" value="TPR_DOP1_M"/>
</dbReference>
<dbReference type="SUPFAM" id="SSF48371">
    <property type="entry name" value="ARM repeat"/>
    <property type="match status" value="1"/>
</dbReference>
<keyword evidence="5" id="KW-0472">Membrane</keyword>
<evidence type="ECO:0000256" key="3">
    <source>
        <dbReference type="ARBA" id="ARBA00022927"/>
    </source>
</evidence>
<evidence type="ECO:0008006" key="13">
    <source>
        <dbReference type="Google" id="ProtNLM"/>
    </source>
</evidence>
<evidence type="ECO:0000256" key="4">
    <source>
        <dbReference type="ARBA" id="ARBA00023034"/>
    </source>
</evidence>
<feature type="region of interest" description="Disordered" evidence="7">
    <location>
        <begin position="1447"/>
        <end position="1475"/>
    </location>
</feature>
<feature type="domain" description="DOP1 N-terminal" evidence="8">
    <location>
        <begin position="40"/>
        <end position="359"/>
    </location>
</feature>
<evidence type="ECO:0000259" key="10">
    <source>
        <dbReference type="Pfam" id="PF24598"/>
    </source>
</evidence>
<keyword evidence="2" id="KW-0813">Transport</keyword>
<feature type="region of interest" description="Disordered" evidence="7">
    <location>
        <begin position="1"/>
        <end position="31"/>
    </location>
</feature>
<organism evidence="11 12">
    <name type="scientific">Epichloe festucae (strain Fl1)</name>
    <dbReference type="NCBI Taxonomy" id="877507"/>
    <lineage>
        <taxon>Eukaryota</taxon>
        <taxon>Fungi</taxon>
        <taxon>Dikarya</taxon>
        <taxon>Ascomycota</taxon>
        <taxon>Pezizomycotina</taxon>
        <taxon>Sordariomycetes</taxon>
        <taxon>Hypocreomycetidae</taxon>
        <taxon>Hypocreales</taxon>
        <taxon>Clavicipitaceae</taxon>
        <taxon>Epichloe</taxon>
    </lineage>
</organism>
<evidence type="ECO:0000256" key="6">
    <source>
        <dbReference type="ARBA" id="ARBA00046326"/>
    </source>
</evidence>
<feature type="compositionally biased region" description="Basic and acidic residues" evidence="7">
    <location>
        <begin position="1052"/>
        <end position="1063"/>
    </location>
</feature>